<sequence length="152" mass="17028">MKLLLVCLCAMFELAFANVVNLEFKRTAETGSMNRFETTDLASNDEAHEKRFVVPNGCGDTCKSGYVKSRYCIHPAKFCFGSGQVVHVPFNPPFQRAPKVMIGLTLVDTHKDQNVRVRASVENVTSTGFKIRFSPWDVSITYQLGVNWMACP</sequence>
<dbReference type="Pfam" id="PF09458">
    <property type="entry name" value="H_lectin"/>
    <property type="match status" value="1"/>
</dbReference>
<dbReference type="InterPro" id="IPR037221">
    <property type="entry name" value="H-type_lectin_dom_sf"/>
</dbReference>
<accession>A0A6S7HMK8</accession>
<dbReference type="Proteomes" id="UP001152795">
    <property type="component" value="Unassembled WGS sequence"/>
</dbReference>
<dbReference type="InterPro" id="IPR052487">
    <property type="entry name" value="Galactose-binding_lectin"/>
</dbReference>
<gene>
    <name evidence="2" type="ORF">PACLA_8A080152</name>
</gene>
<dbReference type="OrthoDB" id="10001418at2759"/>
<dbReference type="GO" id="GO:0046871">
    <property type="term" value="F:N-acetylgalactosamine binding"/>
    <property type="evidence" value="ECO:0007669"/>
    <property type="project" value="TreeGrafter"/>
</dbReference>
<dbReference type="Gene3D" id="2.60.40.2080">
    <property type="match status" value="1"/>
</dbReference>
<evidence type="ECO:0000313" key="2">
    <source>
        <dbReference type="EMBL" id="CAB4006126.1"/>
    </source>
</evidence>
<keyword evidence="3" id="KW-1185">Reference proteome</keyword>
<dbReference type="GO" id="GO:0045335">
    <property type="term" value="C:phagocytic vesicle"/>
    <property type="evidence" value="ECO:0007669"/>
    <property type="project" value="TreeGrafter"/>
</dbReference>
<dbReference type="PANTHER" id="PTHR46938">
    <property type="entry name" value="DISCOIDIN-1 SUBUNIT A-RELATED-RELATED"/>
    <property type="match status" value="1"/>
</dbReference>
<evidence type="ECO:0000259" key="1">
    <source>
        <dbReference type="Pfam" id="PF09458"/>
    </source>
</evidence>
<feature type="domain" description="H-type lectin" evidence="1">
    <location>
        <begin position="86"/>
        <end position="150"/>
    </location>
</feature>
<reference evidence="2" key="1">
    <citation type="submission" date="2020-04" db="EMBL/GenBank/DDBJ databases">
        <authorList>
            <person name="Alioto T."/>
            <person name="Alioto T."/>
            <person name="Gomez Garrido J."/>
        </authorList>
    </citation>
    <scope>NUCLEOTIDE SEQUENCE</scope>
    <source>
        <strain evidence="2">A484AB</strain>
    </source>
</reference>
<dbReference type="GO" id="GO:0098636">
    <property type="term" value="C:protein complex involved in cell adhesion"/>
    <property type="evidence" value="ECO:0007669"/>
    <property type="project" value="TreeGrafter"/>
</dbReference>
<proteinExistence type="predicted"/>
<name>A0A6S7HMK8_PARCT</name>
<dbReference type="InterPro" id="IPR019019">
    <property type="entry name" value="H-type_lectin_domain"/>
</dbReference>
<dbReference type="GO" id="GO:0070492">
    <property type="term" value="F:oligosaccharide binding"/>
    <property type="evidence" value="ECO:0007669"/>
    <property type="project" value="TreeGrafter"/>
</dbReference>
<protein>
    <submittedName>
        <fullName evidence="2">Thioredoxin domain-containing 3</fullName>
    </submittedName>
</protein>
<dbReference type="SUPFAM" id="SSF141086">
    <property type="entry name" value="Agglutinin HPA-like"/>
    <property type="match status" value="1"/>
</dbReference>
<dbReference type="GO" id="GO:0009986">
    <property type="term" value="C:cell surface"/>
    <property type="evidence" value="ECO:0007669"/>
    <property type="project" value="TreeGrafter"/>
</dbReference>
<dbReference type="EMBL" id="CACRXK020005415">
    <property type="protein sequence ID" value="CAB4006126.1"/>
    <property type="molecule type" value="Genomic_DNA"/>
</dbReference>
<dbReference type="AlphaFoldDB" id="A0A6S7HMK8"/>
<organism evidence="2 3">
    <name type="scientific">Paramuricea clavata</name>
    <name type="common">Red gorgonian</name>
    <name type="synonym">Violescent sea-whip</name>
    <dbReference type="NCBI Taxonomy" id="317549"/>
    <lineage>
        <taxon>Eukaryota</taxon>
        <taxon>Metazoa</taxon>
        <taxon>Cnidaria</taxon>
        <taxon>Anthozoa</taxon>
        <taxon>Octocorallia</taxon>
        <taxon>Malacalcyonacea</taxon>
        <taxon>Plexauridae</taxon>
        <taxon>Paramuricea</taxon>
    </lineage>
</organism>
<dbReference type="GO" id="GO:0098609">
    <property type="term" value="P:cell-cell adhesion"/>
    <property type="evidence" value="ECO:0007669"/>
    <property type="project" value="TreeGrafter"/>
</dbReference>
<comment type="caution">
    <text evidence="2">The sequence shown here is derived from an EMBL/GenBank/DDBJ whole genome shotgun (WGS) entry which is preliminary data.</text>
</comment>
<dbReference type="GO" id="GO:0030247">
    <property type="term" value="F:polysaccharide binding"/>
    <property type="evidence" value="ECO:0007669"/>
    <property type="project" value="TreeGrafter"/>
</dbReference>
<evidence type="ECO:0000313" key="3">
    <source>
        <dbReference type="Proteomes" id="UP001152795"/>
    </source>
</evidence>